<dbReference type="OrthoDB" id="2129156at2759"/>
<name>A0A0L0H6F9_SPIPD</name>
<feature type="compositionally biased region" description="Basic and acidic residues" evidence="1">
    <location>
        <begin position="247"/>
        <end position="271"/>
    </location>
</feature>
<feature type="region of interest" description="Disordered" evidence="1">
    <location>
        <begin position="219"/>
        <end position="299"/>
    </location>
</feature>
<sequence length="299" mass="32243">MNAQGIKSSGYFLPTLTLVPQQALSKNNMFSRIVQAVAPKPRLMVIAAASRFPAFPAALYHHSREIKVPGSDKDSQTASSASASVPPPPGDATENFFPHFESDASAPLTSKPTPSRITKVANESSTTVEDLISLPADKIREMAGCDSKSTSATLSFDDSMRIVSEFEREAYAPKSTSAQGPELLGLHEREFQEGRVADVSDSAEVDPRTVLVMKKEMEDMAGGARGRSDSAIPEGGVRPVHPFVSANEKRSAKLVGRQEAEHAQHDDDSPRHFVKKAQRAKTVMPVDPSTQFVELGKGN</sequence>
<dbReference type="GeneID" id="27691263"/>
<evidence type="ECO:0000256" key="1">
    <source>
        <dbReference type="SAM" id="MobiDB-lite"/>
    </source>
</evidence>
<feature type="compositionally biased region" description="Polar residues" evidence="1">
    <location>
        <begin position="107"/>
        <end position="116"/>
    </location>
</feature>
<dbReference type="RefSeq" id="XP_016604536.1">
    <property type="nucleotide sequence ID" value="XM_016756239.1"/>
</dbReference>
<organism evidence="2 3">
    <name type="scientific">Spizellomyces punctatus (strain DAOM BR117)</name>
    <dbReference type="NCBI Taxonomy" id="645134"/>
    <lineage>
        <taxon>Eukaryota</taxon>
        <taxon>Fungi</taxon>
        <taxon>Fungi incertae sedis</taxon>
        <taxon>Chytridiomycota</taxon>
        <taxon>Chytridiomycota incertae sedis</taxon>
        <taxon>Chytridiomycetes</taxon>
        <taxon>Spizellomycetales</taxon>
        <taxon>Spizellomycetaceae</taxon>
        <taxon>Spizellomyces</taxon>
    </lineage>
</organism>
<reference evidence="2 3" key="1">
    <citation type="submission" date="2009-08" db="EMBL/GenBank/DDBJ databases">
        <title>The Genome Sequence of Spizellomyces punctatus strain DAOM BR117.</title>
        <authorList>
            <consortium name="The Broad Institute Genome Sequencing Platform"/>
            <person name="Russ C."/>
            <person name="Cuomo C."/>
            <person name="Shea T."/>
            <person name="Young S.K."/>
            <person name="Zeng Q."/>
            <person name="Koehrsen M."/>
            <person name="Haas B."/>
            <person name="Borodovsky M."/>
            <person name="Guigo R."/>
            <person name="Alvarado L."/>
            <person name="Berlin A."/>
            <person name="Bochicchio J."/>
            <person name="Borenstein D."/>
            <person name="Chapman S."/>
            <person name="Chen Z."/>
            <person name="Engels R."/>
            <person name="Freedman E."/>
            <person name="Gellesch M."/>
            <person name="Goldberg J."/>
            <person name="Griggs A."/>
            <person name="Gujja S."/>
            <person name="Heiman D."/>
            <person name="Hepburn T."/>
            <person name="Howarth C."/>
            <person name="Jen D."/>
            <person name="Larson L."/>
            <person name="Lewis B."/>
            <person name="Mehta T."/>
            <person name="Park D."/>
            <person name="Pearson M."/>
            <person name="Roberts A."/>
            <person name="Saif S."/>
            <person name="Shenoy N."/>
            <person name="Sisk P."/>
            <person name="Stolte C."/>
            <person name="Sykes S."/>
            <person name="Thomson T."/>
            <person name="Walk T."/>
            <person name="White J."/>
            <person name="Yandava C."/>
            <person name="Burger G."/>
            <person name="Gray M.W."/>
            <person name="Holland P.W.H."/>
            <person name="King N."/>
            <person name="Lang F.B.F."/>
            <person name="Roger A.J."/>
            <person name="Ruiz-Trillo I."/>
            <person name="Lander E."/>
            <person name="Nusbaum C."/>
        </authorList>
    </citation>
    <scope>NUCLEOTIDE SEQUENCE [LARGE SCALE GENOMIC DNA]</scope>
    <source>
        <strain evidence="2 3">DAOM BR117</strain>
    </source>
</reference>
<accession>A0A0L0H6F9</accession>
<protein>
    <submittedName>
        <fullName evidence="2">Uncharacterized protein</fullName>
    </submittedName>
</protein>
<feature type="region of interest" description="Disordered" evidence="1">
    <location>
        <begin position="68"/>
        <end position="116"/>
    </location>
</feature>
<proteinExistence type="predicted"/>
<dbReference type="Proteomes" id="UP000053201">
    <property type="component" value="Unassembled WGS sequence"/>
</dbReference>
<evidence type="ECO:0000313" key="3">
    <source>
        <dbReference type="Proteomes" id="UP000053201"/>
    </source>
</evidence>
<keyword evidence="3" id="KW-1185">Reference proteome</keyword>
<dbReference type="VEuPathDB" id="FungiDB:SPPG_08086"/>
<dbReference type="InParanoid" id="A0A0L0H6F9"/>
<evidence type="ECO:0000313" key="2">
    <source>
        <dbReference type="EMBL" id="KNC96496.1"/>
    </source>
</evidence>
<dbReference type="AlphaFoldDB" id="A0A0L0H6F9"/>
<gene>
    <name evidence="2" type="ORF">SPPG_08086</name>
</gene>
<dbReference type="EMBL" id="KQ257468">
    <property type="protein sequence ID" value="KNC96496.1"/>
    <property type="molecule type" value="Genomic_DNA"/>
</dbReference>